<sequence>MKQRINDMGKRLPDGSGASVAVMRYIRIFVIVVMRKHQKQC</sequence>
<dbReference type="EMBL" id="NBYY01000018">
    <property type="protein sequence ID" value="PCS22499.1"/>
    <property type="molecule type" value="Genomic_DNA"/>
</dbReference>
<gene>
    <name evidence="1" type="ORF">BTN49_1908</name>
</gene>
<comment type="caution">
    <text evidence="1">The sequence shown here is derived from an EMBL/GenBank/DDBJ whole genome shotgun (WGS) entry which is preliminary data.</text>
</comment>
<reference evidence="2" key="1">
    <citation type="submission" date="2017-04" db="EMBL/GenBank/DDBJ databases">
        <title>Genome evolution of the luminous symbionts of deep sea anglerfish.</title>
        <authorList>
            <person name="Hendry T.A."/>
        </authorList>
    </citation>
    <scope>NUCLEOTIDE SEQUENCE [LARGE SCALE GENOMIC DNA]</scope>
</reference>
<evidence type="ECO:0000313" key="2">
    <source>
        <dbReference type="Proteomes" id="UP000219020"/>
    </source>
</evidence>
<organism evidence="1 2">
    <name type="scientific">Candidatus Enterovibrio escicola</name>
    <dbReference type="NCBI Taxonomy" id="1927127"/>
    <lineage>
        <taxon>Bacteria</taxon>
        <taxon>Pseudomonadati</taxon>
        <taxon>Pseudomonadota</taxon>
        <taxon>Gammaproteobacteria</taxon>
        <taxon>Vibrionales</taxon>
        <taxon>Vibrionaceae</taxon>
        <taxon>Enterovibrio</taxon>
    </lineage>
</organism>
<accession>A0A2A5T2V5</accession>
<protein>
    <submittedName>
        <fullName evidence="1">Uncharacterized protein</fullName>
    </submittedName>
</protein>
<dbReference type="AlphaFoldDB" id="A0A2A5T2V5"/>
<keyword evidence="2" id="KW-1185">Reference proteome</keyword>
<proteinExistence type="predicted"/>
<dbReference type="Proteomes" id="UP000219020">
    <property type="component" value="Unassembled WGS sequence"/>
</dbReference>
<name>A0A2A5T2V5_9GAMM</name>
<evidence type="ECO:0000313" key="1">
    <source>
        <dbReference type="EMBL" id="PCS22499.1"/>
    </source>
</evidence>